<evidence type="ECO:0000256" key="4">
    <source>
        <dbReference type="SAM" id="MobiDB-lite"/>
    </source>
</evidence>
<dbReference type="InterPro" id="IPR003617">
    <property type="entry name" value="TFIIS/CRSP70_N_sub"/>
</dbReference>
<proteinExistence type="predicted"/>
<dbReference type="Gene3D" id="6.10.250.3180">
    <property type="match status" value="1"/>
</dbReference>
<evidence type="ECO:0000313" key="7">
    <source>
        <dbReference type="RefSeq" id="XP_008563463.1"/>
    </source>
</evidence>
<dbReference type="SUPFAM" id="SSF47676">
    <property type="entry name" value="Conserved domain common to transcription factors TFIIS, elongin A, CRSP70"/>
    <property type="match status" value="1"/>
</dbReference>
<organism evidence="6 7">
    <name type="scientific">Galeopterus variegatus</name>
    <name type="common">Malayan flying lemur</name>
    <name type="synonym">Cynocephalus variegatus</name>
    <dbReference type="NCBI Taxonomy" id="482537"/>
    <lineage>
        <taxon>Eukaryota</taxon>
        <taxon>Metazoa</taxon>
        <taxon>Chordata</taxon>
        <taxon>Craniata</taxon>
        <taxon>Vertebrata</taxon>
        <taxon>Euteleostomi</taxon>
        <taxon>Mammalia</taxon>
        <taxon>Eutheria</taxon>
        <taxon>Euarchontoglires</taxon>
        <taxon>Dermoptera</taxon>
        <taxon>Cynocephalidae</taxon>
        <taxon>Galeopterus</taxon>
    </lineage>
</organism>
<dbReference type="InterPro" id="IPR010684">
    <property type="entry name" value="RNA_pol_II_trans_fac_SIII_A"/>
</dbReference>
<reference evidence="7" key="1">
    <citation type="submission" date="2025-08" db="UniProtKB">
        <authorList>
            <consortium name="RefSeq"/>
        </authorList>
    </citation>
    <scope>IDENTIFICATION</scope>
</reference>
<dbReference type="PANTHER" id="PTHR15141">
    <property type="entry name" value="TRANSCRIPTION ELONGATION FACTOR B POLYPEPTIDE 3"/>
    <property type="match status" value="1"/>
</dbReference>
<comment type="subcellular location">
    <subcellularLocation>
        <location evidence="1 3">Nucleus</location>
    </subcellularLocation>
</comment>
<dbReference type="InterPro" id="IPR017923">
    <property type="entry name" value="TFIIS_N"/>
</dbReference>
<feature type="region of interest" description="Disordered" evidence="4">
    <location>
        <begin position="89"/>
        <end position="171"/>
    </location>
</feature>
<dbReference type="PROSITE" id="PS51319">
    <property type="entry name" value="TFIIS_N"/>
    <property type="match status" value="1"/>
</dbReference>
<dbReference type="RefSeq" id="XP_008563463.1">
    <property type="nucleotide sequence ID" value="XM_008565241.1"/>
</dbReference>
<protein>
    <submittedName>
        <fullName evidence="7">Transcription elongation factor B polypeptide 3-like</fullName>
    </submittedName>
</protein>
<dbReference type="SMART" id="SM00509">
    <property type="entry name" value="TFS2N"/>
    <property type="match status" value="1"/>
</dbReference>
<dbReference type="Pfam" id="PF06881">
    <property type="entry name" value="Elongin_A"/>
    <property type="match status" value="1"/>
</dbReference>
<dbReference type="Gene3D" id="1.20.930.10">
    <property type="entry name" value="Conserved domain common to transcription factors TFIIS, elongin A, CRSP70"/>
    <property type="match status" value="1"/>
</dbReference>
<gene>
    <name evidence="7" type="primary">LOC103584128</name>
</gene>
<keyword evidence="6" id="KW-1185">Reference proteome</keyword>
<evidence type="ECO:0000256" key="1">
    <source>
        <dbReference type="ARBA" id="ARBA00004123"/>
    </source>
</evidence>
<dbReference type="InterPro" id="IPR035441">
    <property type="entry name" value="TFIIS/LEDGF_dom_sf"/>
</dbReference>
<dbReference type="PANTHER" id="PTHR15141:SF74">
    <property type="entry name" value="TFIIS N-TERMINAL DOMAIN-CONTAINING PROTEIN"/>
    <property type="match status" value="1"/>
</dbReference>
<dbReference type="InterPro" id="IPR051870">
    <property type="entry name" value="Elongin-A_domain"/>
</dbReference>
<dbReference type="Proteomes" id="UP000694923">
    <property type="component" value="Unplaced"/>
</dbReference>
<dbReference type="GeneID" id="103584128"/>
<evidence type="ECO:0000256" key="3">
    <source>
        <dbReference type="PROSITE-ProRule" id="PRU00649"/>
    </source>
</evidence>
<evidence type="ECO:0000256" key="2">
    <source>
        <dbReference type="ARBA" id="ARBA00023242"/>
    </source>
</evidence>
<name>A0ABM0Q522_GALVR</name>
<evidence type="ECO:0000313" key="6">
    <source>
        <dbReference type="Proteomes" id="UP000694923"/>
    </source>
</evidence>
<accession>A0ABM0Q522</accession>
<sequence>MAADGALHAVVKLQVRLAAHSDPKKLAKYLKKLSALPVTAHTLAETGVRKTVKRLRTHQHVGSLARDLAAQWKKLLVVARDTRPEQLAFEESRSRKRRREEFPKEPKVQGACPESHGASESPSDGTEHGRRKHRRLSQPQTPPKGSSAGGDPCPALEPAWEGCTPDQPGRIIEKYNPTLAKETDPLWKRRCQRDFKEARPEEHESWREMYLRLREARERRLRLVTMKIRSARAEKPRGRQTQMIFFHS</sequence>
<feature type="non-terminal residue" evidence="7">
    <location>
        <position position="248"/>
    </location>
</feature>
<keyword evidence="2 3" id="KW-0539">Nucleus</keyword>
<evidence type="ECO:0000259" key="5">
    <source>
        <dbReference type="PROSITE" id="PS51319"/>
    </source>
</evidence>
<feature type="domain" description="TFIIS N-terminal" evidence="5">
    <location>
        <begin position="1"/>
        <end position="79"/>
    </location>
</feature>
<dbReference type="Pfam" id="PF08711">
    <property type="entry name" value="Med26"/>
    <property type="match status" value="1"/>
</dbReference>